<keyword evidence="2" id="KW-0813">Transport</keyword>
<reference evidence="7 8" key="1">
    <citation type="journal article" date="2019" name="Nat. Microbiol.">
        <title>Mediterranean grassland soil C-N compound turnover is dependent on rainfall and depth, and is mediated by genomically divergent microorganisms.</title>
        <authorList>
            <person name="Diamond S."/>
            <person name="Andeer P.F."/>
            <person name="Li Z."/>
            <person name="Crits-Christoph A."/>
            <person name="Burstein D."/>
            <person name="Anantharaman K."/>
            <person name="Lane K.R."/>
            <person name="Thomas B.C."/>
            <person name="Pan C."/>
            <person name="Northen T.R."/>
            <person name="Banfield J.F."/>
        </authorList>
    </citation>
    <scope>NUCLEOTIDE SEQUENCE [LARGE SCALE GENOMIC DNA]</scope>
    <source>
        <strain evidence="7">WS_10</strain>
    </source>
</reference>
<organism evidence="7 8">
    <name type="scientific">Eiseniibacteriota bacterium</name>
    <dbReference type="NCBI Taxonomy" id="2212470"/>
    <lineage>
        <taxon>Bacteria</taxon>
        <taxon>Candidatus Eiseniibacteriota</taxon>
    </lineage>
</organism>
<dbReference type="AlphaFoldDB" id="A0A538TWP6"/>
<dbReference type="GO" id="GO:0022857">
    <property type="term" value="F:transmembrane transporter activity"/>
    <property type="evidence" value="ECO:0007669"/>
    <property type="project" value="UniProtKB-ARBA"/>
</dbReference>
<accession>A0A538TWP6</accession>
<keyword evidence="5 6" id="KW-0472">Membrane</keyword>
<evidence type="ECO:0000256" key="6">
    <source>
        <dbReference type="SAM" id="Phobius"/>
    </source>
</evidence>
<proteinExistence type="predicted"/>
<dbReference type="PANTHER" id="PTHR45649:SF26">
    <property type="entry name" value="OS04G0435100 PROTEIN"/>
    <property type="match status" value="1"/>
</dbReference>
<evidence type="ECO:0000256" key="5">
    <source>
        <dbReference type="ARBA" id="ARBA00023136"/>
    </source>
</evidence>
<comment type="caution">
    <text evidence="7">The sequence shown here is derived from an EMBL/GenBank/DDBJ whole genome shotgun (WGS) entry which is preliminary data.</text>
</comment>
<feature type="transmembrane region" description="Helical" evidence="6">
    <location>
        <begin position="31"/>
        <end position="56"/>
    </location>
</feature>
<comment type="subcellular location">
    <subcellularLocation>
        <location evidence="1">Membrane</location>
        <topology evidence="1">Multi-pass membrane protein</topology>
    </subcellularLocation>
</comment>
<evidence type="ECO:0000256" key="4">
    <source>
        <dbReference type="ARBA" id="ARBA00022989"/>
    </source>
</evidence>
<sequence length="79" mass="8404">MAGSVQDQSARDDAHLRSLGIKPELKRSLGFLSNFAVAFSYISVSTGTFTLIALGLGVGGPAFFWSWPLVILGQTFVAL</sequence>
<evidence type="ECO:0000256" key="3">
    <source>
        <dbReference type="ARBA" id="ARBA00022692"/>
    </source>
</evidence>
<dbReference type="Proteomes" id="UP000319836">
    <property type="component" value="Unassembled WGS sequence"/>
</dbReference>
<evidence type="ECO:0000256" key="1">
    <source>
        <dbReference type="ARBA" id="ARBA00004141"/>
    </source>
</evidence>
<dbReference type="GO" id="GO:0016020">
    <property type="term" value="C:membrane"/>
    <property type="evidence" value="ECO:0007669"/>
    <property type="project" value="UniProtKB-SubCell"/>
</dbReference>
<protein>
    <submittedName>
        <fullName evidence="7">Amino acid permease</fullName>
    </submittedName>
</protein>
<evidence type="ECO:0000313" key="8">
    <source>
        <dbReference type="Proteomes" id="UP000319836"/>
    </source>
</evidence>
<evidence type="ECO:0000256" key="2">
    <source>
        <dbReference type="ARBA" id="ARBA00022448"/>
    </source>
</evidence>
<name>A0A538TWP6_UNCEI</name>
<dbReference type="PANTHER" id="PTHR45649">
    <property type="entry name" value="AMINO-ACID PERMEASE BAT1"/>
    <property type="match status" value="1"/>
</dbReference>
<keyword evidence="3 6" id="KW-0812">Transmembrane</keyword>
<gene>
    <name evidence="7" type="ORF">E6K80_14630</name>
</gene>
<feature type="non-terminal residue" evidence="7">
    <location>
        <position position="79"/>
    </location>
</feature>
<evidence type="ECO:0000313" key="7">
    <source>
        <dbReference type="EMBL" id="TMQ68060.1"/>
    </source>
</evidence>
<keyword evidence="4 6" id="KW-1133">Transmembrane helix</keyword>
<dbReference type="EMBL" id="VBPA01000418">
    <property type="protein sequence ID" value="TMQ68060.1"/>
    <property type="molecule type" value="Genomic_DNA"/>
</dbReference>